<evidence type="ECO:0000256" key="2">
    <source>
        <dbReference type="ARBA" id="ARBA00022771"/>
    </source>
</evidence>
<dbReference type="Pfam" id="PF01753">
    <property type="entry name" value="zf-MYND"/>
    <property type="match status" value="1"/>
</dbReference>
<dbReference type="GO" id="GO:0008270">
    <property type="term" value="F:zinc ion binding"/>
    <property type="evidence" value="ECO:0007669"/>
    <property type="project" value="UniProtKB-KW"/>
</dbReference>
<dbReference type="PhylomeDB" id="B6QFC8"/>
<dbReference type="EMBL" id="DS995901">
    <property type="protein sequence ID" value="EEA24163.1"/>
    <property type="molecule type" value="Genomic_DNA"/>
</dbReference>
<dbReference type="SUPFAM" id="SSF144232">
    <property type="entry name" value="HIT/MYND zinc finger-like"/>
    <property type="match status" value="1"/>
</dbReference>
<dbReference type="AlphaFoldDB" id="B6QFC8"/>
<dbReference type="STRING" id="441960.B6QFC8"/>
<evidence type="ECO:0000256" key="1">
    <source>
        <dbReference type="ARBA" id="ARBA00022723"/>
    </source>
</evidence>
<dbReference type="InterPro" id="IPR027974">
    <property type="entry name" value="DUF4470"/>
</dbReference>
<name>B6QFC8_TALMQ</name>
<dbReference type="Proteomes" id="UP000001294">
    <property type="component" value="Unassembled WGS sequence"/>
</dbReference>
<proteinExistence type="predicted"/>
<dbReference type="HOGENOM" id="CLU_018400_3_0_1"/>
<evidence type="ECO:0000256" key="4">
    <source>
        <dbReference type="PROSITE-ProRule" id="PRU00134"/>
    </source>
</evidence>
<evidence type="ECO:0000313" key="7">
    <source>
        <dbReference type="Proteomes" id="UP000001294"/>
    </source>
</evidence>
<dbReference type="PROSITE" id="PS50865">
    <property type="entry name" value="ZF_MYND_2"/>
    <property type="match status" value="1"/>
</dbReference>
<evidence type="ECO:0000256" key="3">
    <source>
        <dbReference type="ARBA" id="ARBA00022833"/>
    </source>
</evidence>
<dbReference type="Gene3D" id="6.10.140.2220">
    <property type="match status" value="1"/>
</dbReference>
<organism evidence="6 7">
    <name type="scientific">Talaromyces marneffei (strain ATCC 18224 / CBS 334.59 / QM 7333)</name>
    <name type="common">Penicillium marneffei</name>
    <dbReference type="NCBI Taxonomy" id="441960"/>
    <lineage>
        <taxon>Eukaryota</taxon>
        <taxon>Fungi</taxon>
        <taxon>Dikarya</taxon>
        <taxon>Ascomycota</taxon>
        <taxon>Pezizomycotina</taxon>
        <taxon>Eurotiomycetes</taxon>
        <taxon>Eurotiomycetidae</taxon>
        <taxon>Eurotiales</taxon>
        <taxon>Trichocomaceae</taxon>
        <taxon>Talaromyces</taxon>
        <taxon>Talaromyces sect. Talaromyces</taxon>
    </lineage>
</organism>
<sequence>MNPFLCANQGQGDAQTACSEKGTKFCSGCNLIVYCSKECQISHWTIHKLGCKSPLRKPSWKPAWELEQRRPAFIDSSNDNGPTPVTSHGGKRYLWGNMPAIDLLQLADNEGSNTTQDLHLLLAASGDPRNFIKTITCLPDEYQGHIHVDINDRDETVVARNLLIILIALNFPVETASDMILHVWYSAFLTESITQSIKDTILPIIQNVLAKGTLGATWTYHSTKLSAELDRKTWDLLLAYCQGNHTISFEDATRLRKSVTLGPSRQDYRDRAMFALPPSWRVAKAKFRADGILLPFGASSGDFKVPNPIFFHDRTLWPMPDSADPLHGWKLDEVLQEPHLAKADLYGLLYLHVRKYLVKFCERVCNLKLNVSFFCMDALDLPNRIEELDEERLYDRIELANIADRAYLGPIHTIGLYGPLLKHPAQNPEATLITLFLNASHEESNLKEQQENMAKSFETLQQFLPLNPAVASSRNRYSAEVLNFGNAHDLLLNNDPAFKRYMEAFKFEELGKAFGVEMKSRHTIIGKWPMKLPRRSTKRQFEMMYWSGHQGSERYVEWRKTR</sequence>
<protein>
    <recommendedName>
        <fullName evidence="5">MYND-type domain-containing protein</fullName>
    </recommendedName>
</protein>
<keyword evidence="2 4" id="KW-0863">Zinc-finger</keyword>
<dbReference type="VEuPathDB" id="FungiDB:PMAA_081720"/>
<evidence type="ECO:0000259" key="5">
    <source>
        <dbReference type="PROSITE" id="PS50865"/>
    </source>
</evidence>
<keyword evidence="3" id="KW-0862">Zinc</keyword>
<gene>
    <name evidence="6" type="ORF">PMAA_081720</name>
</gene>
<dbReference type="InterPro" id="IPR002893">
    <property type="entry name" value="Znf_MYND"/>
</dbReference>
<accession>B6QFC8</accession>
<reference evidence="7" key="1">
    <citation type="journal article" date="2015" name="Genome Announc.">
        <title>Genome sequence of the AIDS-associated pathogen Penicillium marneffei (ATCC18224) and its near taxonomic relative Talaromyces stipitatus (ATCC10500).</title>
        <authorList>
            <person name="Nierman W.C."/>
            <person name="Fedorova-Abrams N.D."/>
            <person name="Andrianopoulos A."/>
        </authorList>
    </citation>
    <scope>NUCLEOTIDE SEQUENCE [LARGE SCALE GENOMIC DNA]</scope>
    <source>
        <strain evidence="7">ATCC 18224 / CBS 334.59 / QM 7333</strain>
    </source>
</reference>
<keyword evidence="1" id="KW-0479">Metal-binding</keyword>
<dbReference type="Pfam" id="PF14737">
    <property type="entry name" value="DUF4470"/>
    <property type="match status" value="1"/>
</dbReference>
<dbReference type="OrthoDB" id="5282002at2759"/>
<keyword evidence="7" id="KW-1185">Reference proteome</keyword>
<evidence type="ECO:0000313" key="6">
    <source>
        <dbReference type="EMBL" id="EEA24163.1"/>
    </source>
</evidence>
<feature type="domain" description="MYND-type" evidence="5">
    <location>
        <begin position="6"/>
        <end position="51"/>
    </location>
</feature>